<dbReference type="AlphaFoldDB" id="A0A0F3L214"/>
<name>A0A0F3L214_9GAMM</name>
<evidence type="ECO:0000313" key="1">
    <source>
        <dbReference type="EMBL" id="KJV36399.1"/>
    </source>
</evidence>
<accession>A0A0F3L214</accession>
<dbReference type="Proteomes" id="UP000033651">
    <property type="component" value="Unassembled WGS sequence"/>
</dbReference>
<sequence length="126" mass="13861">MYDIHRMPRVLWDAIAHASATERWFVCGYAPVGQPEPVAELIGNSWEVFGEDEKNPARKSPEWIAYSPLLPVAILAGFDVTLVGASAELADEVDCILNGKGTSLRDLTLRDFGPEESWAFLNTVLG</sequence>
<protein>
    <submittedName>
        <fullName evidence="1">Uncharacterized protein</fullName>
    </submittedName>
</protein>
<organism evidence="1 2">
    <name type="scientific">Luteibacter yeojuensis</name>
    <dbReference type="NCBI Taxonomy" id="345309"/>
    <lineage>
        <taxon>Bacteria</taxon>
        <taxon>Pseudomonadati</taxon>
        <taxon>Pseudomonadota</taxon>
        <taxon>Gammaproteobacteria</taxon>
        <taxon>Lysobacterales</taxon>
        <taxon>Rhodanobacteraceae</taxon>
        <taxon>Luteibacter</taxon>
    </lineage>
</organism>
<comment type="caution">
    <text evidence="1">The sequence shown here is derived from an EMBL/GenBank/DDBJ whole genome shotgun (WGS) entry which is preliminary data.</text>
</comment>
<proteinExistence type="predicted"/>
<dbReference type="PATRIC" id="fig|345309.4.peg.3989"/>
<gene>
    <name evidence="1" type="ORF">VI08_04555</name>
</gene>
<reference evidence="1 2" key="1">
    <citation type="submission" date="2015-03" db="EMBL/GenBank/DDBJ databases">
        <title>Draft genome sequence of Luteibacter yeojuensis strain SU11.</title>
        <authorList>
            <person name="Sulaiman J."/>
            <person name="Priya K."/>
            <person name="Chan K.-G."/>
        </authorList>
    </citation>
    <scope>NUCLEOTIDE SEQUENCE [LARGE SCALE GENOMIC DNA]</scope>
    <source>
        <strain evidence="1 2">SU11</strain>
    </source>
</reference>
<dbReference type="EMBL" id="JZRB01000008">
    <property type="protein sequence ID" value="KJV36399.1"/>
    <property type="molecule type" value="Genomic_DNA"/>
</dbReference>
<keyword evidence="2" id="KW-1185">Reference proteome</keyword>
<evidence type="ECO:0000313" key="2">
    <source>
        <dbReference type="Proteomes" id="UP000033651"/>
    </source>
</evidence>